<dbReference type="InterPro" id="IPR052516">
    <property type="entry name" value="N-heterocyclic_Hydroxylase"/>
</dbReference>
<dbReference type="InterPro" id="IPR046867">
    <property type="entry name" value="AldOxase/xan_DH_MoCoBD2"/>
</dbReference>
<accession>A0ABV4HUB1</accession>
<dbReference type="PIRSF" id="PIRSF036389">
    <property type="entry name" value="IOR_B"/>
    <property type="match status" value="1"/>
</dbReference>
<comment type="caution">
    <text evidence="2">The sequence shown here is derived from an EMBL/GenBank/DDBJ whole genome shotgun (WGS) entry which is preliminary data.</text>
</comment>
<dbReference type="SUPFAM" id="SSF56003">
    <property type="entry name" value="Molybdenum cofactor-binding domain"/>
    <property type="match status" value="2"/>
</dbReference>
<protein>
    <submittedName>
        <fullName evidence="2">Molybdopterin cofactor-binding domain-containing protein</fullName>
    </submittedName>
</protein>
<dbReference type="EMBL" id="JBFWIC010000029">
    <property type="protein sequence ID" value="MEZ0476198.1"/>
    <property type="molecule type" value="Genomic_DNA"/>
</dbReference>
<dbReference type="PANTHER" id="PTHR47495:SF2">
    <property type="entry name" value="ALDEHYDE DEHYDROGENASE"/>
    <property type="match status" value="1"/>
</dbReference>
<gene>
    <name evidence="2" type="ORF">AB6713_16485</name>
</gene>
<feature type="domain" description="Aldehyde oxidase/xanthine dehydrogenase a/b hammerhead" evidence="1">
    <location>
        <begin position="227"/>
        <end position="306"/>
    </location>
</feature>
<dbReference type="PANTHER" id="PTHR47495">
    <property type="entry name" value="ALDEHYDE DEHYDROGENASE"/>
    <property type="match status" value="1"/>
</dbReference>
<dbReference type="InterPro" id="IPR037165">
    <property type="entry name" value="AldOxase/xan_DH_Mopterin-bd_sf"/>
</dbReference>
<dbReference type="Gene3D" id="3.90.1170.50">
    <property type="entry name" value="Aldehyde oxidase/xanthine dehydrogenase, a/b hammerhead"/>
    <property type="match status" value="1"/>
</dbReference>
<evidence type="ECO:0000259" key="1">
    <source>
        <dbReference type="SMART" id="SM01008"/>
    </source>
</evidence>
<sequence>MTITDTKPRGAARDRGGLADVGLSRRRFLIGSATALGGLSLGFHLPLIGSAAAAESGATAREVNAWVVIQPDETVVVRIARSEMGQGTLTGLAQLVAEELECDWANVTTEYPTPGQSVARDRVWGNFSTGGSRGVRESHDYMRQGGAAAREMLIAAAANAWGVPAGECAVAKGVITHGRSGRSTTYGKVATAAAQLTPPTDIPLKDPQDWTIAGQPLPRLDTADKLTGKQVYGTDVQLPGMLNAAIRACPYFGGKLESFDAAAVAKMPGVRHVVRVDDTAVAVVADTWWRAKTALDALPVVWDEGPNRALTSAAIADMLAEGLDAGEAFVGTQAGDARNTLAAHTGRTVSAVYAVPYQHHATMEPMNATALYTPEKCEVWVPTQNGEASLAAAAEAAELPVERCEVYKLHLGGGFGRRGFQDYVQQAVRIARQVPGTPVKLIWSREEDMLHGVYHPTTQCKLTGALDDDGNLAALHMRISGQSILASVRPEGMQGGMDPVVFQGLVLDNPEGSFAYDVEHLLIDHAMRNPAVPPGFWRGVNLNQNAIYVECFMDELAHAAGVDPLAFRRRLMANHPKHLAVLDAVAERVGWDSAPPPGVHRGLAQIMGFASYVAAAAEVSVTDGRLRIHRIVAATDPGHVVNPAQVERQVEGSFVYGLSAGLYGECVVDGGRMVQENFDTYQVMLMADMPAVETVIVPSGGFWGGVGEPTIAVAMPAVLNAIFAATGKRIRTLPLKQHDLS</sequence>
<keyword evidence="3" id="KW-1185">Reference proteome</keyword>
<dbReference type="InterPro" id="IPR012368">
    <property type="entry name" value="OxRdtase_Mopterin-bd_su_IorB"/>
</dbReference>
<dbReference type="SMART" id="SM01008">
    <property type="entry name" value="Ald_Xan_dh_C"/>
    <property type="match status" value="1"/>
</dbReference>
<reference evidence="2 3" key="1">
    <citation type="submission" date="2024-07" db="EMBL/GenBank/DDBJ databases">
        <title>Luteimonas salilacus sp. nov., isolated from the shore soil of Salt Lake in Tibet of China.</title>
        <authorList>
            <person name="Zhang X."/>
            <person name="Li A."/>
        </authorList>
    </citation>
    <scope>NUCLEOTIDE SEQUENCE [LARGE SCALE GENOMIC DNA]</scope>
    <source>
        <strain evidence="2 3">B3-2-R+30</strain>
    </source>
</reference>
<evidence type="ECO:0000313" key="2">
    <source>
        <dbReference type="EMBL" id="MEZ0476198.1"/>
    </source>
</evidence>
<dbReference type="RefSeq" id="WP_370565560.1">
    <property type="nucleotide sequence ID" value="NZ_JBFWIB010000019.1"/>
</dbReference>
<dbReference type="InterPro" id="IPR006311">
    <property type="entry name" value="TAT_signal"/>
</dbReference>
<evidence type="ECO:0000313" key="3">
    <source>
        <dbReference type="Proteomes" id="UP001566331"/>
    </source>
</evidence>
<dbReference type="InterPro" id="IPR000674">
    <property type="entry name" value="Ald_Oxase/Xan_DH_a/b"/>
</dbReference>
<dbReference type="Pfam" id="PF20256">
    <property type="entry name" value="MoCoBD_2"/>
    <property type="match status" value="2"/>
</dbReference>
<dbReference type="Proteomes" id="UP001566331">
    <property type="component" value="Unassembled WGS sequence"/>
</dbReference>
<dbReference type="InterPro" id="IPR008274">
    <property type="entry name" value="AldOxase/xan_DH_MoCoBD1"/>
</dbReference>
<organism evidence="2 3">
    <name type="scientific">Luteimonas salinilitoris</name>
    <dbReference type="NCBI Taxonomy" id="3237697"/>
    <lineage>
        <taxon>Bacteria</taxon>
        <taxon>Pseudomonadati</taxon>
        <taxon>Pseudomonadota</taxon>
        <taxon>Gammaproteobacteria</taxon>
        <taxon>Lysobacterales</taxon>
        <taxon>Lysobacteraceae</taxon>
        <taxon>Luteimonas</taxon>
    </lineage>
</organism>
<dbReference type="Gene3D" id="3.30.365.10">
    <property type="entry name" value="Aldehyde oxidase/xanthine dehydrogenase, molybdopterin binding domain"/>
    <property type="match status" value="4"/>
</dbReference>
<dbReference type="Pfam" id="PF02738">
    <property type="entry name" value="MoCoBD_1"/>
    <property type="match status" value="1"/>
</dbReference>
<dbReference type="PROSITE" id="PS51318">
    <property type="entry name" value="TAT"/>
    <property type="match status" value="1"/>
</dbReference>
<name>A0ABV4HUB1_9GAMM</name>
<proteinExistence type="predicted"/>